<dbReference type="EMBL" id="LHQN01046897">
    <property type="protein sequence ID" value="KOC58766.1"/>
    <property type="molecule type" value="Genomic_DNA"/>
</dbReference>
<keyword evidence="2" id="KW-1185">Reference proteome</keyword>
<evidence type="ECO:0000313" key="2">
    <source>
        <dbReference type="Proteomes" id="UP000053825"/>
    </source>
</evidence>
<dbReference type="GO" id="GO:0032259">
    <property type="term" value="P:methylation"/>
    <property type="evidence" value="ECO:0007669"/>
    <property type="project" value="UniProtKB-KW"/>
</dbReference>
<accession>A0A0L7QJN4</accession>
<dbReference type="GO" id="GO:0008168">
    <property type="term" value="F:methyltransferase activity"/>
    <property type="evidence" value="ECO:0007669"/>
    <property type="project" value="UniProtKB-KW"/>
</dbReference>
<feature type="non-terminal residue" evidence="1">
    <location>
        <position position="1"/>
    </location>
</feature>
<protein>
    <submittedName>
        <fullName evidence="1">Histone-lysine N-methyltransferase SETMAR</fullName>
    </submittedName>
</protein>
<evidence type="ECO:0000313" key="1">
    <source>
        <dbReference type="EMBL" id="KOC58766.1"/>
    </source>
</evidence>
<comment type="caution">
    <text evidence="1">The sequence shown here is derived from an EMBL/GenBank/DDBJ whole genome shotgun (WGS) entry which is preliminary data.</text>
</comment>
<dbReference type="PANTHER" id="PTHR46060">
    <property type="entry name" value="MARINER MOS1 TRANSPOSASE-LIKE PROTEIN"/>
    <property type="match status" value="1"/>
</dbReference>
<gene>
    <name evidence="1" type="ORF">WH47_00014</name>
</gene>
<dbReference type="AlphaFoldDB" id="A0A0L7QJN4"/>
<keyword evidence="1" id="KW-0489">Methyltransferase</keyword>
<dbReference type="GO" id="GO:0003676">
    <property type="term" value="F:nucleic acid binding"/>
    <property type="evidence" value="ECO:0007669"/>
    <property type="project" value="InterPro"/>
</dbReference>
<reference evidence="2" key="1">
    <citation type="submission" date="2015-07" db="EMBL/GenBank/DDBJ databases">
        <title>The genome of Habropoda laboriosa.</title>
        <authorList>
            <person name="Pan H."/>
            <person name="Kapheim K."/>
        </authorList>
    </citation>
    <scope>NUCLEOTIDE SEQUENCE [LARGE SCALE GENOMIC DNA]</scope>
</reference>
<name>A0A0L7QJN4_9HYME</name>
<dbReference type="STRING" id="597456.A0A0L7QJN4"/>
<keyword evidence="1" id="KW-0808">Transferase</keyword>
<dbReference type="InterPro" id="IPR052709">
    <property type="entry name" value="Transposase-MT_Hybrid"/>
</dbReference>
<dbReference type="Gene3D" id="3.30.420.10">
    <property type="entry name" value="Ribonuclease H-like superfamily/Ribonuclease H"/>
    <property type="match status" value="1"/>
</dbReference>
<sequence length="64" mass="7537">SDYHLFGSLNNFLRGKKFNNDEATETAVDTFFNSKRTEFFERGIDHLVKRQQEVFEKGGNYIDD</sequence>
<dbReference type="PANTHER" id="PTHR46060:SF1">
    <property type="entry name" value="MARINER MOS1 TRANSPOSASE-LIKE PROTEIN"/>
    <property type="match status" value="1"/>
</dbReference>
<dbReference type="Proteomes" id="UP000053825">
    <property type="component" value="Unassembled WGS sequence"/>
</dbReference>
<organism evidence="1 2">
    <name type="scientific">Habropoda laboriosa</name>
    <dbReference type="NCBI Taxonomy" id="597456"/>
    <lineage>
        <taxon>Eukaryota</taxon>
        <taxon>Metazoa</taxon>
        <taxon>Ecdysozoa</taxon>
        <taxon>Arthropoda</taxon>
        <taxon>Hexapoda</taxon>
        <taxon>Insecta</taxon>
        <taxon>Pterygota</taxon>
        <taxon>Neoptera</taxon>
        <taxon>Endopterygota</taxon>
        <taxon>Hymenoptera</taxon>
        <taxon>Apocrita</taxon>
        <taxon>Aculeata</taxon>
        <taxon>Apoidea</taxon>
        <taxon>Anthophila</taxon>
        <taxon>Apidae</taxon>
        <taxon>Habropoda</taxon>
    </lineage>
</organism>
<proteinExistence type="predicted"/>
<dbReference type="InterPro" id="IPR036397">
    <property type="entry name" value="RNaseH_sf"/>
</dbReference>